<accession>A0ABW0GL68</accession>
<protein>
    <submittedName>
        <fullName evidence="3">MGMT family protein</fullName>
    </submittedName>
</protein>
<evidence type="ECO:0000256" key="1">
    <source>
        <dbReference type="ARBA" id="ARBA00022763"/>
    </source>
</evidence>
<dbReference type="Proteomes" id="UP001596122">
    <property type="component" value="Unassembled WGS sequence"/>
</dbReference>
<dbReference type="PANTHER" id="PTHR42942">
    <property type="entry name" value="6-O-METHYLGUANINE DNA METHYLTRANSFERASE"/>
    <property type="match status" value="1"/>
</dbReference>
<name>A0ABW0GL68_9MICO</name>
<keyword evidence="1" id="KW-0227">DNA damage</keyword>
<dbReference type="SUPFAM" id="SSF46767">
    <property type="entry name" value="Methylated DNA-protein cysteine methyltransferase, C-terminal domain"/>
    <property type="match status" value="1"/>
</dbReference>
<evidence type="ECO:0000313" key="4">
    <source>
        <dbReference type="Proteomes" id="UP001596122"/>
    </source>
</evidence>
<dbReference type="InterPro" id="IPR014048">
    <property type="entry name" value="MethylDNA_cys_MeTrfase_DNA-bd"/>
</dbReference>
<gene>
    <name evidence="3" type="ORF">ACFPJ6_07530</name>
</gene>
<dbReference type="PANTHER" id="PTHR42942:SF1">
    <property type="entry name" value="ALKYLTRANSFERASE-LIKE PROTEIN 1"/>
    <property type="match status" value="1"/>
</dbReference>
<proteinExistence type="predicted"/>
<reference evidence="4" key="1">
    <citation type="journal article" date="2019" name="Int. J. Syst. Evol. Microbiol.">
        <title>The Global Catalogue of Microorganisms (GCM) 10K type strain sequencing project: providing services to taxonomists for standard genome sequencing and annotation.</title>
        <authorList>
            <consortium name="The Broad Institute Genomics Platform"/>
            <consortium name="The Broad Institute Genome Sequencing Center for Infectious Disease"/>
            <person name="Wu L."/>
            <person name="Ma J."/>
        </authorList>
    </citation>
    <scope>NUCLEOTIDE SEQUENCE [LARGE SCALE GENOMIC DNA]</scope>
    <source>
        <strain evidence="4">CCUG 43114</strain>
    </source>
</reference>
<dbReference type="Pfam" id="PF01035">
    <property type="entry name" value="DNA_binding_1"/>
    <property type="match status" value="1"/>
</dbReference>
<evidence type="ECO:0000259" key="2">
    <source>
        <dbReference type="Pfam" id="PF01035"/>
    </source>
</evidence>
<keyword evidence="4" id="KW-1185">Reference proteome</keyword>
<dbReference type="InterPro" id="IPR052520">
    <property type="entry name" value="ATL_DNA_repair"/>
</dbReference>
<comment type="caution">
    <text evidence="3">The sequence shown here is derived from an EMBL/GenBank/DDBJ whole genome shotgun (WGS) entry which is preliminary data.</text>
</comment>
<dbReference type="EMBL" id="JBHSLD010000007">
    <property type="protein sequence ID" value="MFC5380635.1"/>
    <property type="molecule type" value="Genomic_DNA"/>
</dbReference>
<dbReference type="InterPro" id="IPR036388">
    <property type="entry name" value="WH-like_DNA-bd_sf"/>
</dbReference>
<feature type="domain" description="Methylated-DNA-[protein]-cysteine S-methyltransferase DNA binding" evidence="2">
    <location>
        <begin position="9"/>
        <end position="70"/>
    </location>
</feature>
<organism evidence="3 4">
    <name type="scientific">Aquipuribacter nitratireducens</name>
    <dbReference type="NCBI Taxonomy" id="650104"/>
    <lineage>
        <taxon>Bacteria</taxon>
        <taxon>Bacillati</taxon>
        <taxon>Actinomycetota</taxon>
        <taxon>Actinomycetes</taxon>
        <taxon>Micrococcales</taxon>
        <taxon>Intrasporangiaceae</taxon>
        <taxon>Aquipuribacter</taxon>
    </lineage>
</organism>
<evidence type="ECO:0000313" key="3">
    <source>
        <dbReference type="EMBL" id="MFC5380635.1"/>
    </source>
</evidence>
<dbReference type="InterPro" id="IPR036217">
    <property type="entry name" value="MethylDNA_cys_MeTrfase_DNAb"/>
</dbReference>
<dbReference type="Gene3D" id="1.10.10.10">
    <property type="entry name" value="Winged helix-like DNA-binding domain superfamily/Winged helix DNA-binding domain"/>
    <property type="match status" value="1"/>
</dbReference>
<dbReference type="RefSeq" id="WP_340267900.1">
    <property type="nucleotide sequence ID" value="NZ_JBBEOG010000002.1"/>
</dbReference>
<sequence length="116" mass="12136">MPDHTLPEYAEAVLDVVDGVPPGRVTTYGRVAAVLAAAGLGGSARTVGAVMARHGAAVAWWRVCPVDGAPPAHPAEAVRRWSEEATPVRRLPDGSVRVDVPTALAELRTPRWLVGG</sequence>